<proteinExistence type="predicted"/>
<organism evidence="2 3">
    <name type="scientific">Mya arenaria</name>
    <name type="common">Soft-shell clam</name>
    <dbReference type="NCBI Taxonomy" id="6604"/>
    <lineage>
        <taxon>Eukaryota</taxon>
        <taxon>Metazoa</taxon>
        <taxon>Spiralia</taxon>
        <taxon>Lophotrochozoa</taxon>
        <taxon>Mollusca</taxon>
        <taxon>Bivalvia</taxon>
        <taxon>Autobranchia</taxon>
        <taxon>Heteroconchia</taxon>
        <taxon>Euheterodonta</taxon>
        <taxon>Imparidentia</taxon>
        <taxon>Neoheterodontei</taxon>
        <taxon>Myida</taxon>
        <taxon>Myoidea</taxon>
        <taxon>Myidae</taxon>
        <taxon>Mya</taxon>
    </lineage>
</organism>
<gene>
    <name evidence="2" type="ORF">MAR_027108</name>
</gene>
<dbReference type="SUPFAM" id="SSF57845">
    <property type="entry name" value="B-box zinc-binding domain"/>
    <property type="match status" value="1"/>
</dbReference>
<keyword evidence="3" id="KW-1185">Reference proteome</keyword>
<evidence type="ECO:0000313" key="3">
    <source>
        <dbReference type="Proteomes" id="UP001164746"/>
    </source>
</evidence>
<accession>A0ABY7ESJ2</accession>
<keyword evidence="1" id="KW-0175">Coiled coil</keyword>
<evidence type="ECO:0000313" key="2">
    <source>
        <dbReference type="EMBL" id="WAR12928.1"/>
    </source>
</evidence>
<name>A0ABY7ESJ2_MYAAR</name>
<sequence>MIKFYCPTHGDLGCGDCVVLDHRNCKVDYIANVAKDFVIGNELRQLEQSIKQAEVILSGSIRNVGELLNEVENQAKDEIDRLRKFRAEINTYPDRREKELLDNLQKVKTEDEIVLTDLKTDCELAKSRLEAMKIILSYTVRGIKKTQKELGEIKYEMNKITDLIKARKYRFVEDPDTERLLGSDMGLGGLDVTGELVVFTFLFIIHAPMANR</sequence>
<dbReference type="Proteomes" id="UP001164746">
    <property type="component" value="Chromosome 8"/>
</dbReference>
<dbReference type="EMBL" id="CP111019">
    <property type="protein sequence ID" value="WAR12928.1"/>
    <property type="molecule type" value="Genomic_DNA"/>
</dbReference>
<feature type="coiled-coil region" evidence="1">
    <location>
        <begin position="61"/>
        <end position="88"/>
    </location>
</feature>
<evidence type="ECO:0000256" key="1">
    <source>
        <dbReference type="SAM" id="Coils"/>
    </source>
</evidence>
<protein>
    <submittedName>
        <fullName evidence="2">Uncharacterized protein</fullName>
    </submittedName>
</protein>
<reference evidence="2" key="1">
    <citation type="submission" date="2022-11" db="EMBL/GenBank/DDBJ databases">
        <title>Centuries of genome instability and evolution in soft-shell clam transmissible cancer (bioRxiv).</title>
        <authorList>
            <person name="Hart S.F.M."/>
            <person name="Yonemitsu M.A."/>
            <person name="Giersch R.M."/>
            <person name="Beal B.F."/>
            <person name="Arriagada G."/>
            <person name="Davis B.W."/>
            <person name="Ostrander E.A."/>
            <person name="Goff S.P."/>
            <person name="Metzger M.J."/>
        </authorList>
    </citation>
    <scope>NUCLEOTIDE SEQUENCE</scope>
    <source>
        <strain evidence="2">MELC-2E11</strain>
        <tissue evidence="2">Siphon/mantle</tissue>
    </source>
</reference>